<dbReference type="PANTHER" id="PTHR43625">
    <property type="entry name" value="AFLATOXIN B1 ALDEHYDE REDUCTASE"/>
    <property type="match status" value="1"/>
</dbReference>
<reference evidence="3 4" key="1">
    <citation type="submission" date="2016-08" db="EMBL/GenBank/DDBJ databases">
        <title>Whole genome sequence of Mesorhizobium sp. strain UASWS1009 isolated from industrial sewage.</title>
        <authorList>
            <person name="Crovadore J."/>
            <person name="Calmin G."/>
            <person name="Chablais R."/>
            <person name="Cochard B."/>
            <person name="Lefort F."/>
        </authorList>
    </citation>
    <scope>NUCLEOTIDE SEQUENCE [LARGE SCALE GENOMIC DNA]</scope>
    <source>
        <strain evidence="3 4">UASWS1009</strain>
    </source>
</reference>
<dbReference type="OrthoDB" id="9803483at2"/>
<dbReference type="GO" id="GO:0016491">
    <property type="term" value="F:oxidoreductase activity"/>
    <property type="evidence" value="ECO:0007669"/>
    <property type="project" value="UniProtKB-KW"/>
</dbReference>
<gene>
    <name evidence="3" type="ORF">QV13_26350</name>
</gene>
<dbReference type="GO" id="GO:0005737">
    <property type="term" value="C:cytoplasm"/>
    <property type="evidence" value="ECO:0007669"/>
    <property type="project" value="TreeGrafter"/>
</dbReference>
<dbReference type="Proteomes" id="UP000094412">
    <property type="component" value="Unassembled WGS sequence"/>
</dbReference>
<comment type="caution">
    <text evidence="3">The sequence shown here is derived from an EMBL/GenBank/DDBJ whole genome shotgun (WGS) entry which is preliminary data.</text>
</comment>
<dbReference type="InterPro" id="IPR036812">
    <property type="entry name" value="NAD(P)_OxRdtase_dom_sf"/>
</dbReference>
<dbReference type="AlphaFoldDB" id="A0A1C2DE67"/>
<dbReference type="RefSeq" id="WP_036254975.1">
    <property type="nucleotide sequence ID" value="NZ_MDEO01000036.1"/>
</dbReference>
<feature type="domain" description="NADP-dependent oxidoreductase" evidence="2">
    <location>
        <begin position="15"/>
        <end position="307"/>
    </location>
</feature>
<sequence length="313" mass="33835">MQTTTLGKNGKRVGRIGLGAMGMTFGYDPHGRDDDASAEVIRRAIDLGVTLIDTADVYGPWTNEELVGTALKGRRDEVVLSTKGGLLFDENGFSNNGRPDYLAKAVDDSLMRLGVDHIDLYFLHRIDPQVPVEESWGALAKAVDAGKIGALGLSASSLDEIRRAEKIHPVAAVQSELSLFDRSALAEVLPYTVEHSIAFLPFSPLGRGVLTGGIARHEDLPRDDWRRRLPQFSDEGLARQRALVAAVERIGARHGAKPSQVALAWLLAKGDHVIPIPGTKRLRYLEENAAAADLALTPAEIAELDALEPPVFG</sequence>
<name>A0A1C2DE67_9HYPH</name>
<dbReference type="SUPFAM" id="SSF51430">
    <property type="entry name" value="NAD(P)-linked oxidoreductase"/>
    <property type="match status" value="1"/>
</dbReference>
<evidence type="ECO:0000256" key="1">
    <source>
        <dbReference type="ARBA" id="ARBA00023002"/>
    </source>
</evidence>
<dbReference type="InterPro" id="IPR023210">
    <property type="entry name" value="NADP_OxRdtase_dom"/>
</dbReference>
<evidence type="ECO:0000313" key="4">
    <source>
        <dbReference type="Proteomes" id="UP000094412"/>
    </source>
</evidence>
<dbReference type="InterPro" id="IPR050791">
    <property type="entry name" value="Aldo-Keto_reductase"/>
</dbReference>
<organism evidence="3 4">
    <name type="scientific">Mesorhizobium hungaricum</name>
    <dbReference type="NCBI Taxonomy" id="1566387"/>
    <lineage>
        <taxon>Bacteria</taxon>
        <taxon>Pseudomonadati</taxon>
        <taxon>Pseudomonadota</taxon>
        <taxon>Alphaproteobacteria</taxon>
        <taxon>Hyphomicrobiales</taxon>
        <taxon>Phyllobacteriaceae</taxon>
        <taxon>Mesorhizobium</taxon>
    </lineage>
</organism>
<proteinExistence type="predicted"/>
<dbReference type="PANTHER" id="PTHR43625:SF40">
    <property type="entry name" value="ALDO-KETO REDUCTASE YAKC [NADP(+)]"/>
    <property type="match status" value="1"/>
</dbReference>
<keyword evidence="1" id="KW-0560">Oxidoreductase</keyword>
<accession>A0A1C2DE67</accession>
<evidence type="ECO:0000313" key="3">
    <source>
        <dbReference type="EMBL" id="OCX13064.1"/>
    </source>
</evidence>
<protein>
    <submittedName>
        <fullName evidence="3">Aldo/keto reductase</fullName>
    </submittedName>
</protein>
<evidence type="ECO:0000259" key="2">
    <source>
        <dbReference type="Pfam" id="PF00248"/>
    </source>
</evidence>
<keyword evidence="4" id="KW-1185">Reference proteome</keyword>
<dbReference type="Pfam" id="PF00248">
    <property type="entry name" value="Aldo_ket_red"/>
    <property type="match status" value="1"/>
</dbReference>
<dbReference type="EMBL" id="MDEO01000036">
    <property type="protein sequence ID" value="OCX13064.1"/>
    <property type="molecule type" value="Genomic_DNA"/>
</dbReference>
<dbReference type="Gene3D" id="3.20.20.100">
    <property type="entry name" value="NADP-dependent oxidoreductase domain"/>
    <property type="match status" value="1"/>
</dbReference>
<dbReference type="STRING" id="1566387.QV13_26350"/>